<sequence length="324" mass="34591">METGKYSSYRPAGREHVPTYPRGFIAIRIVQLVVALVILGLCAYSLTLLSFSGNALSLFTAVATLIITVYYVVVEFGPVNGYNYWAVLALDIFAIIFWTASFALLASQIAPYMGGYTVCDYYECDTYALTGDELTFGACLCAAAGLGGVETILFMVALAYHSVMMHRHRSAGLHCKPMSHGHQDDDALHSSSIPLSGGPVAASEKTQPTQTYTAVVPQPRYASSQQTAAAASTPTPPPPPPGQHQMYQPPTAAAAAAASPDMLAQQVPNYPEHQHQHQQHQYQGNVQPQYSGAGFGGAGAGQLPAPHPGSYEAQGQAIGYQQHR</sequence>
<feature type="transmembrane region" description="Helical" evidence="6">
    <location>
        <begin position="29"/>
        <end position="49"/>
    </location>
</feature>
<dbReference type="InterPro" id="IPR008253">
    <property type="entry name" value="Marvel"/>
</dbReference>
<evidence type="ECO:0000256" key="1">
    <source>
        <dbReference type="ARBA" id="ARBA00004141"/>
    </source>
</evidence>
<feature type="domain" description="MARVEL" evidence="7">
    <location>
        <begin position="25"/>
        <end position="146"/>
    </location>
</feature>
<proteinExistence type="predicted"/>
<dbReference type="STRING" id="1230097.A0A423XDI8"/>
<evidence type="ECO:0000313" key="9">
    <source>
        <dbReference type="Proteomes" id="UP000285146"/>
    </source>
</evidence>
<keyword evidence="4 6" id="KW-0472">Membrane</keyword>
<feature type="compositionally biased region" description="Polar residues" evidence="5">
    <location>
        <begin position="204"/>
        <end position="213"/>
    </location>
</feature>
<protein>
    <recommendedName>
        <fullName evidence="7">MARVEL domain-containing protein</fullName>
    </recommendedName>
</protein>
<dbReference type="PANTHER" id="PTHR37451:SF4">
    <property type="entry name" value="MARVEL DOMAIN-CONTAINING PROTEIN"/>
    <property type="match status" value="1"/>
</dbReference>
<dbReference type="Pfam" id="PF01284">
    <property type="entry name" value="MARVEL"/>
    <property type="match status" value="1"/>
</dbReference>
<reference evidence="8 9" key="1">
    <citation type="submission" date="2015-09" db="EMBL/GenBank/DDBJ databases">
        <title>Host preference determinants of Valsa canker pathogens revealed by comparative genomics.</title>
        <authorList>
            <person name="Yin Z."/>
            <person name="Huang L."/>
        </authorList>
    </citation>
    <scope>NUCLEOTIDE SEQUENCE [LARGE SCALE GENOMIC DNA]</scope>
    <source>
        <strain evidence="8 9">SXYLt</strain>
    </source>
</reference>
<feature type="transmembrane region" description="Helical" evidence="6">
    <location>
        <begin position="85"/>
        <end position="106"/>
    </location>
</feature>
<comment type="subcellular location">
    <subcellularLocation>
        <location evidence="1">Membrane</location>
        <topology evidence="1">Multi-pass membrane protein</topology>
    </subcellularLocation>
</comment>
<dbReference type="PANTHER" id="PTHR37451">
    <property type="entry name" value="MARVEL DOMAIN"/>
    <property type="match status" value="1"/>
</dbReference>
<organism evidence="8 9">
    <name type="scientific">Cytospora leucostoma</name>
    <dbReference type="NCBI Taxonomy" id="1230097"/>
    <lineage>
        <taxon>Eukaryota</taxon>
        <taxon>Fungi</taxon>
        <taxon>Dikarya</taxon>
        <taxon>Ascomycota</taxon>
        <taxon>Pezizomycotina</taxon>
        <taxon>Sordariomycetes</taxon>
        <taxon>Sordariomycetidae</taxon>
        <taxon>Diaporthales</taxon>
        <taxon>Cytosporaceae</taxon>
        <taxon>Cytospora</taxon>
    </lineage>
</organism>
<feature type="transmembrane region" description="Helical" evidence="6">
    <location>
        <begin position="135"/>
        <end position="160"/>
    </location>
</feature>
<evidence type="ECO:0000256" key="3">
    <source>
        <dbReference type="ARBA" id="ARBA00022989"/>
    </source>
</evidence>
<dbReference type="EMBL" id="LKEB01000015">
    <property type="protein sequence ID" value="ROW14160.1"/>
    <property type="molecule type" value="Genomic_DNA"/>
</dbReference>
<keyword evidence="2 6" id="KW-0812">Transmembrane</keyword>
<feature type="transmembrane region" description="Helical" evidence="6">
    <location>
        <begin position="55"/>
        <end position="73"/>
    </location>
</feature>
<evidence type="ECO:0000256" key="5">
    <source>
        <dbReference type="SAM" id="MobiDB-lite"/>
    </source>
</evidence>
<evidence type="ECO:0000256" key="6">
    <source>
        <dbReference type="SAM" id="Phobius"/>
    </source>
</evidence>
<dbReference type="AlphaFoldDB" id="A0A423XDI8"/>
<dbReference type="InParanoid" id="A0A423XDI8"/>
<keyword evidence="3 6" id="KW-1133">Transmembrane helix</keyword>
<comment type="caution">
    <text evidence="8">The sequence shown here is derived from an EMBL/GenBank/DDBJ whole genome shotgun (WGS) entry which is preliminary data.</text>
</comment>
<evidence type="ECO:0000259" key="7">
    <source>
        <dbReference type="Pfam" id="PF01284"/>
    </source>
</evidence>
<dbReference type="OrthoDB" id="5325022at2759"/>
<evidence type="ECO:0000313" key="8">
    <source>
        <dbReference type="EMBL" id="ROW14160.1"/>
    </source>
</evidence>
<evidence type="ECO:0000256" key="4">
    <source>
        <dbReference type="ARBA" id="ARBA00023136"/>
    </source>
</evidence>
<gene>
    <name evidence="8" type="ORF">VPNG_04193</name>
</gene>
<feature type="compositionally biased region" description="Low complexity" evidence="5">
    <location>
        <begin position="222"/>
        <end position="233"/>
    </location>
</feature>
<name>A0A423XDI8_9PEZI</name>
<feature type="region of interest" description="Disordered" evidence="5">
    <location>
        <begin position="175"/>
        <end position="324"/>
    </location>
</feature>
<accession>A0A423XDI8</accession>
<evidence type="ECO:0000256" key="2">
    <source>
        <dbReference type="ARBA" id="ARBA00022692"/>
    </source>
</evidence>
<dbReference type="Proteomes" id="UP000285146">
    <property type="component" value="Unassembled WGS sequence"/>
</dbReference>
<dbReference type="GO" id="GO:0016020">
    <property type="term" value="C:membrane"/>
    <property type="evidence" value="ECO:0007669"/>
    <property type="project" value="UniProtKB-SubCell"/>
</dbReference>
<keyword evidence="9" id="KW-1185">Reference proteome</keyword>